<evidence type="ECO:0000313" key="2">
    <source>
        <dbReference type="Proteomes" id="UP001234297"/>
    </source>
</evidence>
<sequence length="95" mass="10545">MAGGCARTKGIGREILYTESIAMVDGRTGNAPNYISSTSRLRLQLVGRSTPYTLADWRRCCVRWVFSAMADGRHAVSSLRLQGNFLFLLASLFEQ</sequence>
<name>A0ACC2MHV4_PERAE</name>
<reference evidence="1 2" key="1">
    <citation type="journal article" date="2022" name="Hortic Res">
        <title>A haplotype resolved chromosomal level avocado genome allows analysis of novel avocado genes.</title>
        <authorList>
            <person name="Nath O."/>
            <person name="Fletcher S.J."/>
            <person name="Hayward A."/>
            <person name="Shaw L.M."/>
            <person name="Masouleh A.K."/>
            <person name="Furtado A."/>
            <person name="Henry R.J."/>
            <person name="Mitter N."/>
        </authorList>
    </citation>
    <scope>NUCLEOTIDE SEQUENCE [LARGE SCALE GENOMIC DNA]</scope>
    <source>
        <strain evidence="2">cv. Hass</strain>
    </source>
</reference>
<gene>
    <name evidence="1" type="ORF">MRB53_007089</name>
</gene>
<dbReference type="Proteomes" id="UP001234297">
    <property type="component" value="Chromosome 2"/>
</dbReference>
<accession>A0ACC2MHV4</accession>
<comment type="caution">
    <text evidence="1">The sequence shown here is derived from an EMBL/GenBank/DDBJ whole genome shotgun (WGS) entry which is preliminary data.</text>
</comment>
<evidence type="ECO:0000313" key="1">
    <source>
        <dbReference type="EMBL" id="KAJ8645341.1"/>
    </source>
</evidence>
<protein>
    <submittedName>
        <fullName evidence="1">Uncharacterized protein</fullName>
    </submittedName>
</protein>
<keyword evidence="2" id="KW-1185">Reference proteome</keyword>
<proteinExistence type="predicted"/>
<dbReference type="EMBL" id="CM056810">
    <property type="protein sequence ID" value="KAJ8645341.1"/>
    <property type="molecule type" value="Genomic_DNA"/>
</dbReference>
<organism evidence="1 2">
    <name type="scientific">Persea americana</name>
    <name type="common">Avocado</name>
    <dbReference type="NCBI Taxonomy" id="3435"/>
    <lineage>
        <taxon>Eukaryota</taxon>
        <taxon>Viridiplantae</taxon>
        <taxon>Streptophyta</taxon>
        <taxon>Embryophyta</taxon>
        <taxon>Tracheophyta</taxon>
        <taxon>Spermatophyta</taxon>
        <taxon>Magnoliopsida</taxon>
        <taxon>Magnoliidae</taxon>
        <taxon>Laurales</taxon>
        <taxon>Lauraceae</taxon>
        <taxon>Persea</taxon>
    </lineage>
</organism>